<name>A0ABN7W6N2_GIGMA</name>
<dbReference type="SUPFAM" id="SSF53098">
    <property type="entry name" value="Ribonuclease H-like"/>
    <property type="match status" value="1"/>
</dbReference>
<dbReference type="Proteomes" id="UP000789901">
    <property type="component" value="Unassembled WGS sequence"/>
</dbReference>
<dbReference type="InterPro" id="IPR025525">
    <property type="entry name" value="hAT-like_transposase_RNase-H"/>
</dbReference>
<proteinExistence type="predicted"/>
<dbReference type="Pfam" id="PF14372">
    <property type="entry name" value="hAT-like_RNase-H"/>
    <property type="match status" value="1"/>
</dbReference>
<gene>
    <name evidence="8" type="ORF">GMARGA_LOCUS26719</name>
</gene>
<dbReference type="PANTHER" id="PTHR46481">
    <property type="entry name" value="ZINC FINGER BED DOMAIN-CONTAINING PROTEIN 4"/>
    <property type="match status" value="1"/>
</dbReference>
<organism evidence="8 9">
    <name type="scientific">Gigaspora margarita</name>
    <dbReference type="NCBI Taxonomy" id="4874"/>
    <lineage>
        <taxon>Eukaryota</taxon>
        <taxon>Fungi</taxon>
        <taxon>Fungi incertae sedis</taxon>
        <taxon>Mucoromycota</taxon>
        <taxon>Glomeromycotina</taxon>
        <taxon>Glomeromycetes</taxon>
        <taxon>Diversisporales</taxon>
        <taxon>Gigasporaceae</taxon>
        <taxon>Gigaspora</taxon>
    </lineage>
</organism>
<evidence type="ECO:0000256" key="2">
    <source>
        <dbReference type="ARBA" id="ARBA00022723"/>
    </source>
</evidence>
<protein>
    <submittedName>
        <fullName evidence="8">40977_t:CDS:1</fullName>
    </submittedName>
</protein>
<keyword evidence="9" id="KW-1185">Reference proteome</keyword>
<evidence type="ECO:0000256" key="6">
    <source>
        <dbReference type="ARBA" id="ARBA00023242"/>
    </source>
</evidence>
<keyword evidence="5" id="KW-0238">DNA-binding</keyword>
<feature type="non-terminal residue" evidence="8">
    <location>
        <position position="1"/>
    </location>
</feature>
<evidence type="ECO:0000256" key="5">
    <source>
        <dbReference type="ARBA" id="ARBA00023125"/>
    </source>
</evidence>
<feature type="domain" description="hAT-like transposase RNase-H fold" evidence="7">
    <location>
        <begin position="126"/>
        <end position="202"/>
    </location>
</feature>
<evidence type="ECO:0000313" key="9">
    <source>
        <dbReference type="Proteomes" id="UP000789901"/>
    </source>
</evidence>
<evidence type="ECO:0000259" key="7">
    <source>
        <dbReference type="Pfam" id="PF14372"/>
    </source>
</evidence>
<keyword evidence="4" id="KW-0862">Zinc</keyword>
<keyword evidence="2" id="KW-0479">Metal-binding</keyword>
<keyword evidence="6" id="KW-0539">Nucleus</keyword>
<reference evidence="8 9" key="1">
    <citation type="submission" date="2021-06" db="EMBL/GenBank/DDBJ databases">
        <authorList>
            <person name="Kallberg Y."/>
            <person name="Tangrot J."/>
            <person name="Rosling A."/>
        </authorList>
    </citation>
    <scope>NUCLEOTIDE SEQUENCE [LARGE SCALE GENOMIC DNA]</scope>
    <source>
        <strain evidence="8 9">120-4 pot B 10/14</strain>
    </source>
</reference>
<dbReference type="InterPro" id="IPR012337">
    <property type="entry name" value="RNaseH-like_sf"/>
</dbReference>
<keyword evidence="3" id="KW-0863">Zinc-finger</keyword>
<comment type="caution">
    <text evidence="8">The sequence shown here is derived from an EMBL/GenBank/DDBJ whole genome shotgun (WGS) entry which is preliminary data.</text>
</comment>
<evidence type="ECO:0000313" key="8">
    <source>
        <dbReference type="EMBL" id="CAG8817119.1"/>
    </source>
</evidence>
<comment type="subcellular location">
    <subcellularLocation>
        <location evidence="1">Nucleus</location>
    </subcellularLocation>
</comment>
<evidence type="ECO:0000256" key="3">
    <source>
        <dbReference type="ARBA" id="ARBA00022771"/>
    </source>
</evidence>
<evidence type="ECO:0000256" key="1">
    <source>
        <dbReference type="ARBA" id="ARBA00004123"/>
    </source>
</evidence>
<accession>A0ABN7W6N2</accession>
<evidence type="ECO:0000256" key="4">
    <source>
        <dbReference type="ARBA" id="ARBA00022833"/>
    </source>
</evidence>
<dbReference type="PANTHER" id="PTHR46481:SF10">
    <property type="entry name" value="ZINC FINGER BED DOMAIN-CONTAINING PROTEIN 39"/>
    <property type="match status" value="1"/>
</dbReference>
<sequence length="251" mass="28729">MWTSRTNMPFLCVMAHWIDHNWKFKKNLTRYSYTPSFTYCKEIDKQLHAIFATFDITTKILCATTDGAHLLNLIVIAGLAPIKSSIENVQNLVKAISSSSSITQDFKELEKSVGESEAIRKIPQDNTYTTLDLLILLVDDIVDIISSCIQNLANPEFLKATATQMSDKLQKYMDEIYDKIAFIAAILDLHIKLELIPADMNTEVNRAIFNHVFRSEYFALILNNSSTNLERPLNLSYTEQIAQKKKKYSYQ</sequence>
<dbReference type="InterPro" id="IPR052035">
    <property type="entry name" value="ZnF_BED_domain_contain"/>
</dbReference>
<dbReference type="EMBL" id="CAJVQB010031601">
    <property type="protein sequence ID" value="CAG8817119.1"/>
    <property type="molecule type" value="Genomic_DNA"/>
</dbReference>